<evidence type="ECO:0000313" key="2">
    <source>
        <dbReference type="Proteomes" id="UP000652761"/>
    </source>
</evidence>
<feature type="non-terminal residue" evidence="1">
    <location>
        <position position="1"/>
    </location>
</feature>
<comment type="caution">
    <text evidence="1">The sequence shown here is derived from an EMBL/GenBank/DDBJ whole genome shotgun (WGS) entry which is preliminary data.</text>
</comment>
<keyword evidence="2" id="KW-1185">Reference proteome</keyword>
<evidence type="ECO:0000313" key="1">
    <source>
        <dbReference type="EMBL" id="MQL99307.1"/>
    </source>
</evidence>
<proteinExistence type="predicted"/>
<dbReference type="AlphaFoldDB" id="A0A843VY66"/>
<organism evidence="1 2">
    <name type="scientific">Colocasia esculenta</name>
    <name type="common">Wild taro</name>
    <name type="synonym">Arum esculentum</name>
    <dbReference type="NCBI Taxonomy" id="4460"/>
    <lineage>
        <taxon>Eukaryota</taxon>
        <taxon>Viridiplantae</taxon>
        <taxon>Streptophyta</taxon>
        <taxon>Embryophyta</taxon>
        <taxon>Tracheophyta</taxon>
        <taxon>Spermatophyta</taxon>
        <taxon>Magnoliopsida</taxon>
        <taxon>Liliopsida</taxon>
        <taxon>Araceae</taxon>
        <taxon>Aroideae</taxon>
        <taxon>Colocasieae</taxon>
        <taxon>Colocasia</taxon>
    </lineage>
</organism>
<protein>
    <submittedName>
        <fullName evidence="1">Uncharacterized protein</fullName>
    </submittedName>
</protein>
<accession>A0A843VY66</accession>
<name>A0A843VY66_COLES</name>
<dbReference type="Proteomes" id="UP000652761">
    <property type="component" value="Unassembled WGS sequence"/>
</dbReference>
<gene>
    <name evidence="1" type="ORF">Taro_032036</name>
</gene>
<dbReference type="EMBL" id="NMUH01002327">
    <property type="protein sequence ID" value="MQL99307.1"/>
    <property type="molecule type" value="Genomic_DNA"/>
</dbReference>
<reference evidence="1" key="1">
    <citation type="submission" date="2017-07" db="EMBL/GenBank/DDBJ databases">
        <title>Taro Niue Genome Assembly and Annotation.</title>
        <authorList>
            <person name="Atibalentja N."/>
            <person name="Keating K."/>
            <person name="Fields C.J."/>
        </authorList>
    </citation>
    <scope>NUCLEOTIDE SEQUENCE</scope>
    <source>
        <strain evidence="1">Niue_2</strain>
        <tissue evidence="1">Leaf</tissue>
    </source>
</reference>
<sequence length="116" mass="12878">MYKALVSGALALVALEERVAHVFGGPAPIPECLSSRVPQVLCEPGTLVLEICPGTVCTVEVCVVFLDTLTPVFELYVRLRERRQRAATCWTLVRAIPCETSVRSREADLDMEPYWV</sequence>